<evidence type="ECO:0000259" key="3">
    <source>
        <dbReference type="PROSITE" id="PS51833"/>
    </source>
</evidence>
<evidence type="ECO:0000313" key="4">
    <source>
        <dbReference type="EMBL" id="GAA3392944.1"/>
    </source>
</evidence>
<dbReference type="Proteomes" id="UP001501676">
    <property type="component" value="Unassembled WGS sequence"/>
</dbReference>
<name>A0ABP6T668_9ACTN</name>
<dbReference type="PROSITE" id="PS51833">
    <property type="entry name" value="HDOD"/>
    <property type="match status" value="1"/>
</dbReference>
<dbReference type="InterPro" id="IPR013976">
    <property type="entry name" value="HDOD"/>
</dbReference>
<dbReference type="SMART" id="SM00448">
    <property type="entry name" value="REC"/>
    <property type="match status" value="1"/>
</dbReference>
<dbReference type="InterPro" id="IPR011006">
    <property type="entry name" value="CheY-like_superfamily"/>
</dbReference>
<proteinExistence type="predicted"/>
<dbReference type="Pfam" id="PF00072">
    <property type="entry name" value="Response_reg"/>
    <property type="match status" value="1"/>
</dbReference>
<comment type="caution">
    <text evidence="4">The sequence shown here is derived from an EMBL/GenBank/DDBJ whole genome shotgun (WGS) entry which is preliminary data.</text>
</comment>
<dbReference type="CDD" id="cd17569">
    <property type="entry name" value="REC_HupR-like"/>
    <property type="match status" value="1"/>
</dbReference>
<dbReference type="InterPro" id="IPR052340">
    <property type="entry name" value="RNase_Y/CdgJ"/>
</dbReference>
<evidence type="ECO:0000256" key="1">
    <source>
        <dbReference type="PROSITE-ProRule" id="PRU00169"/>
    </source>
</evidence>
<feature type="domain" description="Response regulatory" evidence="2">
    <location>
        <begin position="3"/>
        <end position="118"/>
    </location>
</feature>
<dbReference type="Gene3D" id="1.10.3210.10">
    <property type="entry name" value="Hypothetical protein af1432"/>
    <property type="match status" value="1"/>
</dbReference>
<keyword evidence="5" id="KW-1185">Reference proteome</keyword>
<dbReference type="InterPro" id="IPR014626">
    <property type="entry name" value="Sig_transdc_resp-reg_put"/>
</dbReference>
<dbReference type="Gene3D" id="3.40.50.2300">
    <property type="match status" value="1"/>
</dbReference>
<dbReference type="PROSITE" id="PS50110">
    <property type="entry name" value="RESPONSE_REGULATORY"/>
    <property type="match status" value="1"/>
</dbReference>
<gene>
    <name evidence="4" type="ORF">GCM10020369_56550</name>
</gene>
<dbReference type="PANTHER" id="PTHR33525:SF3">
    <property type="entry name" value="RIBONUCLEASE Y"/>
    <property type="match status" value="1"/>
</dbReference>
<dbReference type="InterPro" id="IPR001789">
    <property type="entry name" value="Sig_transdc_resp-reg_receiver"/>
</dbReference>
<dbReference type="SUPFAM" id="SSF109604">
    <property type="entry name" value="HD-domain/PDEase-like"/>
    <property type="match status" value="1"/>
</dbReference>
<dbReference type="EMBL" id="BAAAYN010000040">
    <property type="protein sequence ID" value="GAA3392944.1"/>
    <property type="molecule type" value="Genomic_DNA"/>
</dbReference>
<feature type="modified residue" description="4-aspartylphosphate" evidence="1">
    <location>
        <position position="54"/>
    </location>
</feature>
<protein>
    <submittedName>
        <fullName evidence="4">Response regulator</fullName>
    </submittedName>
</protein>
<dbReference type="PIRSF" id="PIRSF036883">
    <property type="entry name" value="RR_HD-GYP_mod"/>
    <property type="match status" value="1"/>
</dbReference>
<dbReference type="SUPFAM" id="SSF52172">
    <property type="entry name" value="CheY-like"/>
    <property type="match status" value="1"/>
</dbReference>
<dbReference type="Pfam" id="PF08668">
    <property type="entry name" value="HDOD"/>
    <property type="match status" value="1"/>
</dbReference>
<feature type="domain" description="HDOD" evidence="3">
    <location>
        <begin position="139"/>
        <end position="334"/>
    </location>
</feature>
<evidence type="ECO:0000313" key="5">
    <source>
        <dbReference type="Proteomes" id="UP001501676"/>
    </source>
</evidence>
<evidence type="ECO:0000259" key="2">
    <source>
        <dbReference type="PROSITE" id="PS50110"/>
    </source>
</evidence>
<reference evidence="5" key="1">
    <citation type="journal article" date="2019" name="Int. J. Syst. Evol. Microbiol.">
        <title>The Global Catalogue of Microorganisms (GCM) 10K type strain sequencing project: providing services to taxonomists for standard genome sequencing and annotation.</title>
        <authorList>
            <consortium name="The Broad Institute Genomics Platform"/>
            <consortium name="The Broad Institute Genome Sequencing Center for Infectious Disease"/>
            <person name="Wu L."/>
            <person name="Ma J."/>
        </authorList>
    </citation>
    <scope>NUCLEOTIDE SEQUENCE [LARGE SCALE GENOMIC DNA]</scope>
    <source>
        <strain evidence="5">JCM 9458</strain>
    </source>
</reference>
<accession>A0ABP6T668</accession>
<organism evidence="4 5">
    <name type="scientific">Cryptosporangium minutisporangium</name>
    <dbReference type="NCBI Taxonomy" id="113569"/>
    <lineage>
        <taxon>Bacteria</taxon>
        <taxon>Bacillati</taxon>
        <taxon>Actinomycetota</taxon>
        <taxon>Actinomycetes</taxon>
        <taxon>Cryptosporangiales</taxon>
        <taxon>Cryptosporangiaceae</taxon>
        <taxon>Cryptosporangium</taxon>
    </lineage>
</organism>
<keyword evidence="1" id="KW-0597">Phosphoprotein</keyword>
<dbReference type="PANTHER" id="PTHR33525">
    <property type="match status" value="1"/>
</dbReference>
<sequence>MLRVMFIDDEPNILSGLRRMLRSQRNEWDMQFANSGAEGLALMAEAPVDVLVCDMRMPGMDGVQVMAAVRERYPSTARIILTGQTDRESVIAALGLTQRFLLKPCRPEDLIAAIEQVMEVRRAVTEGQIQAFLGSVHSLPRPPAVYTQIVEMASRPDCNVQDLVEVIEHDIATATEVLKLVNSGVFCAPHPVDTLAGAVVLLGFDAIQALALASSALRSDVPTPESFDLDALANYSMVVAAMCRKIAAAEGADRNGVSAAFLSGLLHSVGLLVQVSASPGGWELVREGSRDPWAQAEVEVGVFGCTSTQASAYLLGLWGFAEPIVHAVLEQPVRPEDPMATPAAHTLAYARMRAGYPKAEIAGAPGTYLSPERLARWDELCADLREDLDTVVWPPAPLPR</sequence>